<dbReference type="InterPro" id="IPR013519">
    <property type="entry name" value="Int_alpha_beta-p"/>
</dbReference>
<keyword evidence="2" id="KW-0677">Repeat</keyword>
<dbReference type="PANTHER" id="PTHR36220">
    <property type="entry name" value="UNNAMED PRODUCT"/>
    <property type="match status" value="1"/>
</dbReference>
<dbReference type="GO" id="GO:0007229">
    <property type="term" value="P:integrin-mediated signaling pathway"/>
    <property type="evidence" value="ECO:0007669"/>
    <property type="project" value="UniProtKB-KW"/>
</dbReference>
<reference evidence="5 6" key="1">
    <citation type="journal article" date="2012" name="Int. J. Syst. Evol. Microbiol.">
        <title>Vibrio caribbeanicus sp. nov., isolated from the marine sponge Scleritoderma cyanea.</title>
        <authorList>
            <person name="Hoffmann M."/>
            <person name="Monday S.R."/>
            <person name="Allard M.W."/>
            <person name="Strain E.A."/>
            <person name="Whittaker P."/>
            <person name="Naum M."/>
            <person name="McCarthy P.J."/>
            <person name="Lopez J.V."/>
            <person name="Fischer M."/>
            <person name="Brown E.W."/>
        </authorList>
    </citation>
    <scope>NUCLEOTIDE SEQUENCE [LARGE SCALE GENOMIC DNA]</scope>
    <source>
        <strain evidence="5 6">ATCC BAA-2122</strain>
    </source>
</reference>
<protein>
    <submittedName>
        <fullName evidence="5">Integrin alpha beta-propellor repeat protein</fullName>
    </submittedName>
</protein>
<accession>E3BQA5</accession>
<dbReference type="EMBL" id="AEIU01000120">
    <property type="protein sequence ID" value="EFP94729.1"/>
    <property type="molecule type" value="Genomic_DNA"/>
</dbReference>
<dbReference type="STRING" id="796620.VIBC2010_13431"/>
<evidence type="ECO:0000256" key="3">
    <source>
        <dbReference type="ARBA" id="ARBA00023180"/>
    </source>
</evidence>
<proteinExistence type="predicted"/>
<dbReference type="SUPFAM" id="SSF69322">
    <property type="entry name" value="Tricorn protease domain 2"/>
    <property type="match status" value="1"/>
</dbReference>
<dbReference type="OrthoDB" id="9782766at2"/>
<dbReference type="Proteomes" id="UP000002943">
    <property type="component" value="Unassembled WGS sequence"/>
</dbReference>
<dbReference type="SMART" id="SM00191">
    <property type="entry name" value="Int_alpha"/>
    <property type="match status" value="5"/>
</dbReference>
<keyword evidence="3" id="KW-0325">Glycoprotein</keyword>
<gene>
    <name evidence="5" type="ORF">VIBC2010_13431</name>
</gene>
<dbReference type="InterPro" id="IPR013517">
    <property type="entry name" value="FG-GAP"/>
</dbReference>
<feature type="region of interest" description="Disordered" evidence="4">
    <location>
        <begin position="572"/>
        <end position="595"/>
    </location>
</feature>
<dbReference type="PROSITE" id="PS51257">
    <property type="entry name" value="PROKAR_LIPOPROTEIN"/>
    <property type="match status" value="1"/>
</dbReference>
<dbReference type="RefSeq" id="WP_009603384.1">
    <property type="nucleotide sequence ID" value="NZ_AEIU01000120.1"/>
</dbReference>
<evidence type="ECO:0000256" key="4">
    <source>
        <dbReference type="SAM" id="MobiDB-lite"/>
    </source>
</evidence>
<evidence type="ECO:0000256" key="1">
    <source>
        <dbReference type="ARBA" id="ARBA00022729"/>
    </source>
</evidence>
<keyword evidence="1" id="KW-0732">Signal</keyword>
<dbReference type="PANTHER" id="PTHR36220:SF1">
    <property type="entry name" value="GAMMA TUBULIN COMPLEX COMPONENT C-TERMINAL DOMAIN-CONTAINING PROTEIN"/>
    <property type="match status" value="1"/>
</dbReference>
<evidence type="ECO:0000256" key="2">
    <source>
        <dbReference type="ARBA" id="ARBA00022737"/>
    </source>
</evidence>
<feature type="compositionally biased region" description="Polar residues" evidence="4">
    <location>
        <begin position="574"/>
        <end position="588"/>
    </location>
</feature>
<sequence>MARMYFLPVCIFLLISAGCNDHSGSVSGTLPSAFNLHSITFSSQGATFSWEESEGATSYKLCLKDVSKPNSCDEVTTSEENSCTVSHVSTFKFLRSSFFIIASNEFGETSSNEKSSTSEDLTSLIQYIKSSNTEANDNVGESISFSADGYTLAVSAIGEDSDADMANGDQSDNGASGSGAVYIFRFNIISCLWEQIAYIKASNSGTNDAFGTSVSLSADGNTLAVGAPKEASNSQGINGSQLNNTAVDSGAVYVFRDVSGWNQQAYIKASNSEASDLFGSSLSLSADGNTLAVGAPGEASNAQGVNGSQLDNSAGGSGAVYLFQYSSGWAQHSYIKASNTEAGDTFGLKVSLSSDGSILAVAAENEDSDSTGVNGVESNNSALDSGAVYLFRYDLAWAQQAYLKASNTDTGDTFGSSISLSADGTTLAVGAYREDSNSTGVNNDQLDNSARFCGAVYLFRYESAWIQQAYIKASNAEARDRFGYSTSLSFDGNTLAVGAMSEKSDVSGINGDEATNGANQAGAAYLFRFDSEWTQEAYIKASNTNALDMYGTSISISADGEKLAVGAIGEDSNDTGVNGDQSDNNAASSGAVYIY</sequence>
<comment type="caution">
    <text evidence="5">The sequence shown here is derived from an EMBL/GenBank/DDBJ whole genome shotgun (WGS) entry which is preliminary data.</text>
</comment>
<organism evidence="5 6">
    <name type="scientific">Vibrio caribbeanicus ATCC BAA-2122</name>
    <dbReference type="NCBI Taxonomy" id="796620"/>
    <lineage>
        <taxon>Bacteria</taxon>
        <taxon>Pseudomonadati</taxon>
        <taxon>Pseudomonadota</taxon>
        <taxon>Gammaproteobacteria</taxon>
        <taxon>Vibrionales</taxon>
        <taxon>Vibrionaceae</taxon>
        <taxon>Vibrio</taxon>
    </lineage>
</organism>
<dbReference type="InterPro" id="IPR028994">
    <property type="entry name" value="Integrin_alpha_N"/>
</dbReference>
<evidence type="ECO:0000313" key="6">
    <source>
        <dbReference type="Proteomes" id="UP000002943"/>
    </source>
</evidence>
<evidence type="ECO:0000313" key="5">
    <source>
        <dbReference type="EMBL" id="EFP94729.1"/>
    </source>
</evidence>
<keyword evidence="5" id="KW-0401">Integrin</keyword>
<dbReference type="eggNOG" id="COG2304">
    <property type="taxonomic scope" value="Bacteria"/>
</dbReference>
<dbReference type="Gene3D" id="2.130.10.130">
    <property type="entry name" value="Integrin alpha, N-terminal"/>
    <property type="match status" value="2"/>
</dbReference>
<dbReference type="Pfam" id="PF14312">
    <property type="entry name" value="FG-GAP_2"/>
    <property type="match status" value="6"/>
</dbReference>
<dbReference type="AlphaFoldDB" id="E3BQA5"/>
<name>E3BQA5_9VIBR</name>
<keyword evidence="6" id="KW-1185">Reference proteome</keyword>